<accession>A0ABR4XTK5</accession>
<evidence type="ECO:0000313" key="2">
    <source>
        <dbReference type="Proteomes" id="UP000030487"/>
    </source>
</evidence>
<gene>
    <name evidence="1" type="ORF">CD31_21670</name>
</gene>
<name>A0ABR4XTK5_9BACI</name>
<comment type="caution">
    <text evidence="1">The sequence shown here is derived from an EMBL/GenBank/DDBJ whole genome shotgun (WGS) entry which is preliminary data.</text>
</comment>
<organism evidence="1 2">
    <name type="scientific">Lysinibacillus boronitolerans JCM 21713 = 10a = NBRC 103108</name>
    <dbReference type="NCBI Taxonomy" id="1294264"/>
    <lineage>
        <taxon>Bacteria</taxon>
        <taxon>Bacillati</taxon>
        <taxon>Bacillota</taxon>
        <taxon>Bacilli</taxon>
        <taxon>Bacillales</taxon>
        <taxon>Bacillaceae</taxon>
        <taxon>Lysinibacillus</taxon>
    </lineage>
</organism>
<proteinExistence type="predicted"/>
<dbReference type="EMBL" id="JPVR01000081">
    <property type="protein sequence ID" value="KGR80729.1"/>
    <property type="molecule type" value="Genomic_DNA"/>
</dbReference>
<reference evidence="1 2" key="1">
    <citation type="submission" date="2014-02" db="EMBL/GenBank/DDBJ databases">
        <title>Draft genome sequence of Lysinibacillus boronitolerans NBRC 103108.</title>
        <authorList>
            <person name="Zhang F."/>
            <person name="Wang G."/>
            <person name="Zhang L."/>
        </authorList>
    </citation>
    <scope>NUCLEOTIDE SEQUENCE [LARGE SCALE GENOMIC DNA]</scope>
    <source>
        <strain evidence="1 2">NBRC 103108</strain>
    </source>
</reference>
<evidence type="ECO:0000313" key="1">
    <source>
        <dbReference type="EMBL" id="KGR80729.1"/>
    </source>
</evidence>
<sequence length="78" mass="8825">MVDVSQIDYGLVFYQLKEYDETNTDDSIGSPISVSGKKSINLTYRDLSRYCDGDNGLAEFYMEKLAHTSSGYLVAFYD</sequence>
<dbReference type="Proteomes" id="UP000030487">
    <property type="component" value="Unassembled WGS sequence"/>
</dbReference>
<protein>
    <submittedName>
        <fullName evidence="1">Uncharacterized protein</fullName>
    </submittedName>
</protein>
<dbReference type="RefSeq" id="WP_036080778.1">
    <property type="nucleotide sequence ID" value="NZ_AVCW01000001.1"/>
</dbReference>
<keyword evidence="2" id="KW-1185">Reference proteome</keyword>